<dbReference type="EMBL" id="CP020946">
    <property type="protein sequence ID" value="ASD64374.1"/>
    <property type="molecule type" value="Genomic_DNA"/>
</dbReference>
<proteinExistence type="predicted"/>
<dbReference type="OrthoDB" id="5288642at2"/>
<name>A0A1Z3NA74_BDEBC</name>
<dbReference type="InterPro" id="IPR001453">
    <property type="entry name" value="MoaB/Mog_dom"/>
</dbReference>
<evidence type="ECO:0000313" key="2">
    <source>
        <dbReference type="EMBL" id="ASD64374.1"/>
    </source>
</evidence>
<gene>
    <name evidence="2" type="ORF">B9G79_12755</name>
</gene>
<dbReference type="SUPFAM" id="SSF53218">
    <property type="entry name" value="Molybdenum cofactor biosynthesis proteins"/>
    <property type="match status" value="1"/>
</dbReference>
<organism evidence="2 3">
    <name type="scientific">Bdellovibrio bacteriovorus</name>
    <dbReference type="NCBI Taxonomy" id="959"/>
    <lineage>
        <taxon>Bacteria</taxon>
        <taxon>Pseudomonadati</taxon>
        <taxon>Bdellovibrionota</taxon>
        <taxon>Bdellovibrionia</taxon>
        <taxon>Bdellovibrionales</taxon>
        <taxon>Pseudobdellovibrionaceae</taxon>
        <taxon>Bdellovibrio</taxon>
    </lineage>
</organism>
<dbReference type="InterPro" id="IPR036425">
    <property type="entry name" value="MoaB/Mog-like_dom_sf"/>
</dbReference>
<dbReference type="AlphaFoldDB" id="A0A1Z3NA74"/>
<sequence length="366" mass="41208">MKAAVLGIGTELTDGQIVNKNASWISKKLKDLGLTTKAHLVVPDERPLMLEGIEFCAAKADLIFITGGLGPTSDDFTRDVVADWAGKKLQFDEGSWQHVNDRLTSRGYVVKDIQRQQCYFPQGATILPNREGTANGFTLEAHGKKVFVLPGPPREIEAVWDANIQSWLSEQAKSLDPYLTRKWDTLGVGESDIAVIVEEVLKDVAVEKGYRVHLPYVEVKASYYRSQESALQPAFDRLTEALQFCTLARDGEDAAEIFAAKLKQIPSLCVIDEVTGQFLMNRLMPVLRGFMTDQMWSFSKSREVKSPAGLHLHVLPKDEHSCEVSLEYKGRKVKDVITSPYKSANMKERRHQYFAEMALIFWIRNL</sequence>
<dbReference type="Proteomes" id="UP000197003">
    <property type="component" value="Chromosome"/>
</dbReference>
<dbReference type="PANTHER" id="PTHR13939">
    <property type="entry name" value="NICOTINAMIDE-NUCLEOTIDE AMIDOHYDROLASE PNCC"/>
    <property type="match status" value="1"/>
</dbReference>
<dbReference type="RefSeq" id="WP_088565846.1">
    <property type="nucleotide sequence ID" value="NZ_CP020946.1"/>
</dbReference>
<protein>
    <recommendedName>
        <fullName evidence="1">MoaB/Mog domain-containing protein</fullName>
    </recommendedName>
</protein>
<dbReference type="InterPro" id="IPR050101">
    <property type="entry name" value="CinA"/>
</dbReference>
<dbReference type="Pfam" id="PF00994">
    <property type="entry name" value="MoCF_biosynth"/>
    <property type="match status" value="1"/>
</dbReference>
<reference evidence="2 3" key="1">
    <citation type="submission" date="2017-04" db="EMBL/GenBank/DDBJ databases">
        <title>Whole genome sequence of Bdellovibrio bacteriovorus strain SSB218315.</title>
        <authorList>
            <person name="Oyedara O."/>
            <person name="Rodriguez-Perez M.A."/>
        </authorList>
    </citation>
    <scope>NUCLEOTIDE SEQUENCE [LARGE SCALE GENOMIC DNA]</scope>
    <source>
        <strain evidence="2 3">SSB218315</strain>
    </source>
</reference>
<dbReference type="PANTHER" id="PTHR13939:SF0">
    <property type="entry name" value="NMN AMIDOHYDROLASE-LIKE PROTEIN YFAY"/>
    <property type="match status" value="1"/>
</dbReference>
<evidence type="ECO:0000259" key="1">
    <source>
        <dbReference type="SMART" id="SM00852"/>
    </source>
</evidence>
<dbReference type="SMART" id="SM00852">
    <property type="entry name" value="MoCF_biosynth"/>
    <property type="match status" value="1"/>
</dbReference>
<feature type="domain" description="MoaB/Mog" evidence="1">
    <location>
        <begin position="4"/>
        <end position="171"/>
    </location>
</feature>
<dbReference type="CDD" id="cd00885">
    <property type="entry name" value="cinA"/>
    <property type="match status" value="1"/>
</dbReference>
<accession>A0A1Z3NA74</accession>
<dbReference type="Gene3D" id="3.40.980.10">
    <property type="entry name" value="MoaB/Mog-like domain"/>
    <property type="match status" value="1"/>
</dbReference>
<evidence type="ECO:0000313" key="3">
    <source>
        <dbReference type="Proteomes" id="UP000197003"/>
    </source>
</evidence>